<feature type="transmembrane region" description="Helical" evidence="5">
    <location>
        <begin position="83"/>
        <end position="115"/>
    </location>
</feature>
<feature type="transmembrane region" description="Helical" evidence="5">
    <location>
        <begin position="44"/>
        <end position="62"/>
    </location>
</feature>
<evidence type="ECO:0000256" key="2">
    <source>
        <dbReference type="ARBA" id="ARBA00022692"/>
    </source>
</evidence>
<dbReference type="PANTHER" id="PTHR43847:SF1">
    <property type="entry name" value="BLL3993 PROTEIN"/>
    <property type="match status" value="1"/>
</dbReference>
<name>A0A0P0YZ67_9HYPH</name>
<accession>A0A0P0YZ67</accession>
<comment type="subcellular location">
    <subcellularLocation>
        <location evidence="1">Endomembrane system</location>
        <topology evidence="1">Multi-pass membrane protein</topology>
    </subcellularLocation>
</comment>
<evidence type="ECO:0000256" key="1">
    <source>
        <dbReference type="ARBA" id="ARBA00004127"/>
    </source>
</evidence>
<dbReference type="InterPro" id="IPR052527">
    <property type="entry name" value="Metal_cation-efflux_comp"/>
</dbReference>
<feature type="transmembrane region" description="Helical" evidence="5">
    <location>
        <begin position="12"/>
        <end position="32"/>
    </location>
</feature>
<evidence type="ECO:0000256" key="3">
    <source>
        <dbReference type="ARBA" id="ARBA00022989"/>
    </source>
</evidence>
<dbReference type="GO" id="GO:0012505">
    <property type="term" value="C:endomembrane system"/>
    <property type="evidence" value="ECO:0007669"/>
    <property type="project" value="UniProtKB-SubCell"/>
</dbReference>
<dbReference type="EMBL" id="LC066373">
    <property type="protein sequence ID" value="BAT26702.1"/>
    <property type="molecule type" value="Genomic_DNA"/>
</dbReference>
<dbReference type="Pfam" id="PF04191">
    <property type="entry name" value="PEMT"/>
    <property type="match status" value="1"/>
</dbReference>
<evidence type="ECO:0000313" key="6">
    <source>
        <dbReference type="EMBL" id="BAT26702.1"/>
    </source>
</evidence>
<organism evidence="6">
    <name type="scientific">Aurantimonas coralicida</name>
    <dbReference type="NCBI Taxonomy" id="182270"/>
    <lineage>
        <taxon>Bacteria</taxon>
        <taxon>Pseudomonadati</taxon>
        <taxon>Pseudomonadota</taxon>
        <taxon>Alphaproteobacteria</taxon>
        <taxon>Hyphomicrobiales</taxon>
        <taxon>Aurantimonadaceae</taxon>
        <taxon>Aurantimonas</taxon>
    </lineage>
</organism>
<keyword evidence="2 5" id="KW-0812">Transmembrane</keyword>
<keyword evidence="3 5" id="KW-1133">Transmembrane helix</keyword>
<proteinExistence type="predicted"/>
<dbReference type="PANTHER" id="PTHR43847">
    <property type="entry name" value="BLL3993 PROTEIN"/>
    <property type="match status" value="1"/>
</dbReference>
<dbReference type="AlphaFoldDB" id="A0A0P0YZ67"/>
<sequence length="200" mass="22006">MALTQYQERRRLALFVLLIGAFLALLFVGSAWSEEVHETIEVAGLALIVVGIAGRIWCTLYIGGRKASEIVASGPYSISRNPLYVFSSIAAGGAGAATGSLLLGAIFMLGCAVAFRVVILREERYLRDAFGADFDSYVARVPRFLPNPALYQDIRRVTVDTRLVYRTLTDGLVFFLALPFFETVELLQGSGYLPVLLRLY</sequence>
<keyword evidence="4 5" id="KW-0472">Membrane</keyword>
<evidence type="ECO:0000256" key="4">
    <source>
        <dbReference type="ARBA" id="ARBA00023136"/>
    </source>
</evidence>
<evidence type="ECO:0000256" key="5">
    <source>
        <dbReference type="SAM" id="Phobius"/>
    </source>
</evidence>
<dbReference type="Gene3D" id="1.20.120.1630">
    <property type="match status" value="1"/>
</dbReference>
<protein>
    <submittedName>
        <fullName evidence="6">Putative nickel-cobalt-cadmium resistance protein</fullName>
    </submittedName>
</protein>
<dbReference type="InterPro" id="IPR007318">
    <property type="entry name" value="Phopholipid_MeTrfase"/>
</dbReference>
<reference evidence="6" key="1">
    <citation type="journal article" date="2015" name="Proc. Natl. Acad. Sci. U.S.A.">
        <title>Bacterial clade with the ribosomal RNA operon on a small plasmid rather than the chromosome.</title>
        <authorList>
            <person name="Anda M."/>
            <person name="Ohtsubo Y."/>
            <person name="Okubo T."/>
            <person name="Sugawara M."/>
            <person name="Nagata Y."/>
            <person name="Tsuda M."/>
            <person name="Minamisawa K."/>
            <person name="Mitsui H."/>
        </authorList>
    </citation>
    <scope>NUCLEOTIDE SEQUENCE</scope>
    <source>
        <strain evidence="6">DSM 14790</strain>
    </source>
</reference>
<dbReference type="RefSeq" id="WP_024351621.1">
    <property type="nucleotide sequence ID" value="NZ_BBWN01000030.1"/>
</dbReference>